<dbReference type="GO" id="GO:0005634">
    <property type="term" value="C:nucleus"/>
    <property type="evidence" value="ECO:0007669"/>
    <property type="project" value="UniProtKB-SubCell"/>
</dbReference>
<reference evidence="8 9" key="1">
    <citation type="journal article" date="2014" name="Genome Biol. Evol.">
        <title>Comparative genomics and transcriptomics analyses reveal divergent lifestyle features of nematode endoparasitic fungus Hirsutella minnesotensis.</title>
        <authorList>
            <person name="Lai Y."/>
            <person name="Liu K."/>
            <person name="Zhang X."/>
            <person name="Zhang X."/>
            <person name="Li K."/>
            <person name="Wang N."/>
            <person name="Shu C."/>
            <person name="Wu Y."/>
            <person name="Wang C."/>
            <person name="Bushley K.E."/>
            <person name="Xiang M."/>
            <person name="Liu X."/>
        </authorList>
    </citation>
    <scope>NUCLEOTIDE SEQUENCE [LARGE SCALE GENOMIC DNA]</scope>
    <source>
        <strain evidence="8 9">3608</strain>
    </source>
</reference>
<sequence>MEPPAGSTRDGCDTISPAACLPGCLTTLTSPAGPEKTKEDTLHQHLWRCFPEYIWSQRARDTPSWVWSFGYDIQRSDGSRRWVCQRCIRNKNPRPKHFAEKGIQNANDHLFKDHGICAPPEKTKSAAQRKAERSKDKEQRSIADVMKLDTSDPRERAIANDLVSGFDRKRFQRLLLEWIVEENHSFCVCEQERLRRIFEYLNPLVKITNANITRMSVRHKVVSAYETHRERIKEVLRQSGGLIHISFDGWRSGNRHSLYGVSCFFRDETSQPRKLVLGVPEMRTRHFGGNIAAEILDVLDAFGIKDRVGYFTLDNAENNDKAMEVIGGELGFVGSRRRGRCFGHTLNLSAKALLFGHNVEAFEEQLSGSAALSEAEHTLWRRKGPVGKLHNLVVDVRRSDPLTYLLRSIQRTEYDLSPDIRTRARKPLDLIIDNDTRWLSQLYMIRRALQLRPYLEQLVLKHRQQWEQSNKSRKTGNVRKAAKVPRICLEDNQLTSKDWETLEGDGQQRKRKRGWTGSYGNIWEVVQGFEFILDVLEEYKRLAADLPDSEHFRINVNLGWEKLNKYYCKPDETPIYYASLALHPAFRWGYFENEWKVSRAAPGMVDPVVPGPEVRTPPPAPPCGAGCCTNTVPLQKDREDWIKVAKQMIREVWETVYRPLPVGRGAVAEEPAPKRQKRYYNPFQAFCESGRSASRGTSIIKDEEPGPDRSDQDVDELELWQSSAEDGDSDIRDPLSYWHERRRRYPRLSRMALDFLTIQPMSAECERLFSAAGRMVTPLRSQLDAETIGMCQVLRSWLRAGVIDDLDVMLLPCEESSDHTEPGEKSWVTESLEETAEDRYLLDWD</sequence>
<evidence type="ECO:0000256" key="6">
    <source>
        <dbReference type="SAM" id="MobiDB-lite"/>
    </source>
</evidence>
<evidence type="ECO:0000256" key="5">
    <source>
        <dbReference type="ARBA" id="ARBA00023242"/>
    </source>
</evidence>
<evidence type="ECO:0000313" key="9">
    <source>
        <dbReference type="Proteomes" id="UP000054481"/>
    </source>
</evidence>
<dbReference type="InterPro" id="IPR012337">
    <property type="entry name" value="RNaseH-like_sf"/>
</dbReference>
<evidence type="ECO:0000256" key="1">
    <source>
        <dbReference type="ARBA" id="ARBA00004123"/>
    </source>
</evidence>
<gene>
    <name evidence="8" type="ORF">HIM_09951</name>
</gene>
<dbReference type="Pfam" id="PF05699">
    <property type="entry name" value="Dimer_Tnp_hAT"/>
    <property type="match status" value="1"/>
</dbReference>
<dbReference type="PANTHER" id="PTHR46481:SF10">
    <property type="entry name" value="ZINC FINGER BED DOMAIN-CONTAINING PROTEIN 39"/>
    <property type="match status" value="1"/>
</dbReference>
<feature type="compositionally biased region" description="Basic and acidic residues" evidence="6">
    <location>
        <begin position="700"/>
        <end position="712"/>
    </location>
</feature>
<dbReference type="GO" id="GO:0008270">
    <property type="term" value="F:zinc ion binding"/>
    <property type="evidence" value="ECO:0007669"/>
    <property type="project" value="UniProtKB-KW"/>
</dbReference>
<dbReference type="SUPFAM" id="SSF53098">
    <property type="entry name" value="Ribonuclease H-like"/>
    <property type="match status" value="1"/>
</dbReference>
<protein>
    <recommendedName>
        <fullName evidence="7">HAT C-terminal dimerisation domain-containing protein</fullName>
    </recommendedName>
</protein>
<evidence type="ECO:0000256" key="2">
    <source>
        <dbReference type="ARBA" id="ARBA00022723"/>
    </source>
</evidence>
<evidence type="ECO:0000259" key="7">
    <source>
        <dbReference type="Pfam" id="PF05699"/>
    </source>
</evidence>
<proteinExistence type="predicted"/>
<feature type="domain" description="HAT C-terminal dimerisation" evidence="7">
    <location>
        <begin position="724"/>
        <end position="798"/>
    </location>
</feature>
<evidence type="ECO:0000256" key="3">
    <source>
        <dbReference type="ARBA" id="ARBA00022771"/>
    </source>
</evidence>
<dbReference type="GO" id="GO:0046983">
    <property type="term" value="F:protein dimerization activity"/>
    <property type="evidence" value="ECO:0007669"/>
    <property type="project" value="InterPro"/>
</dbReference>
<keyword evidence="2" id="KW-0479">Metal-binding</keyword>
<keyword evidence="9" id="KW-1185">Reference proteome</keyword>
<evidence type="ECO:0000313" key="8">
    <source>
        <dbReference type="EMBL" id="KJZ70678.1"/>
    </source>
</evidence>
<feature type="region of interest" description="Disordered" evidence="6">
    <location>
        <begin position="119"/>
        <end position="141"/>
    </location>
</feature>
<dbReference type="AlphaFoldDB" id="A0A0F7ZS36"/>
<dbReference type="PANTHER" id="PTHR46481">
    <property type="entry name" value="ZINC FINGER BED DOMAIN-CONTAINING PROTEIN 4"/>
    <property type="match status" value="1"/>
</dbReference>
<dbReference type="InterPro" id="IPR008906">
    <property type="entry name" value="HATC_C_dom"/>
</dbReference>
<comment type="subcellular location">
    <subcellularLocation>
        <location evidence="1">Nucleus</location>
    </subcellularLocation>
</comment>
<dbReference type="Proteomes" id="UP000054481">
    <property type="component" value="Unassembled WGS sequence"/>
</dbReference>
<evidence type="ECO:0000256" key="4">
    <source>
        <dbReference type="ARBA" id="ARBA00022833"/>
    </source>
</evidence>
<accession>A0A0F7ZS36</accession>
<keyword evidence="4" id="KW-0862">Zinc</keyword>
<keyword evidence="3" id="KW-0863">Zinc-finger</keyword>
<name>A0A0F7ZS36_9HYPO</name>
<feature type="region of interest" description="Disordered" evidence="6">
    <location>
        <begin position="694"/>
        <end position="715"/>
    </location>
</feature>
<dbReference type="InterPro" id="IPR052035">
    <property type="entry name" value="ZnF_BED_domain_contain"/>
</dbReference>
<keyword evidence="5" id="KW-0539">Nucleus</keyword>
<organism evidence="8 9">
    <name type="scientific">Hirsutella minnesotensis 3608</name>
    <dbReference type="NCBI Taxonomy" id="1043627"/>
    <lineage>
        <taxon>Eukaryota</taxon>
        <taxon>Fungi</taxon>
        <taxon>Dikarya</taxon>
        <taxon>Ascomycota</taxon>
        <taxon>Pezizomycotina</taxon>
        <taxon>Sordariomycetes</taxon>
        <taxon>Hypocreomycetidae</taxon>
        <taxon>Hypocreales</taxon>
        <taxon>Ophiocordycipitaceae</taxon>
        <taxon>Hirsutella</taxon>
    </lineage>
</organism>
<dbReference type="EMBL" id="KQ030613">
    <property type="protein sequence ID" value="KJZ70678.1"/>
    <property type="molecule type" value="Genomic_DNA"/>
</dbReference>
<dbReference type="OrthoDB" id="5088237at2759"/>